<name>A0A8H5B6T6_9AGAR</name>
<evidence type="ECO:0000313" key="3">
    <source>
        <dbReference type="EMBL" id="KAF5317610.1"/>
    </source>
</evidence>
<dbReference type="AlphaFoldDB" id="A0A8H5B6T6"/>
<keyword evidence="1" id="KW-0175">Coiled coil</keyword>
<accession>A0A8H5B6T6</accession>
<keyword evidence="4" id="KW-1185">Reference proteome</keyword>
<gene>
    <name evidence="3" type="ORF">D9758_018774</name>
</gene>
<dbReference type="OrthoDB" id="2686745at2759"/>
<protein>
    <submittedName>
        <fullName evidence="3">Uncharacterized protein</fullName>
    </submittedName>
</protein>
<proteinExistence type="predicted"/>
<feature type="coiled-coil region" evidence="1">
    <location>
        <begin position="188"/>
        <end position="215"/>
    </location>
</feature>
<dbReference type="Proteomes" id="UP000559256">
    <property type="component" value="Unassembled WGS sequence"/>
</dbReference>
<evidence type="ECO:0000256" key="1">
    <source>
        <dbReference type="SAM" id="Coils"/>
    </source>
</evidence>
<organism evidence="3 4">
    <name type="scientific">Tetrapyrgos nigripes</name>
    <dbReference type="NCBI Taxonomy" id="182062"/>
    <lineage>
        <taxon>Eukaryota</taxon>
        <taxon>Fungi</taxon>
        <taxon>Dikarya</taxon>
        <taxon>Basidiomycota</taxon>
        <taxon>Agaricomycotina</taxon>
        <taxon>Agaricomycetes</taxon>
        <taxon>Agaricomycetidae</taxon>
        <taxon>Agaricales</taxon>
        <taxon>Marasmiineae</taxon>
        <taxon>Marasmiaceae</taxon>
        <taxon>Tetrapyrgos</taxon>
    </lineage>
</organism>
<feature type="compositionally biased region" description="Low complexity" evidence="2">
    <location>
        <begin position="24"/>
        <end position="66"/>
    </location>
</feature>
<reference evidence="3 4" key="1">
    <citation type="journal article" date="2020" name="ISME J.">
        <title>Uncovering the hidden diversity of litter-decomposition mechanisms in mushroom-forming fungi.</title>
        <authorList>
            <person name="Floudas D."/>
            <person name="Bentzer J."/>
            <person name="Ahren D."/>
            <person name="Johansson T."/>
            <person name="Persson P."/>
            <person name="Tunlid A."/>
        </authorList>
    </citation>
    <scope>NUCLEOTIDE SEQUENCE [LARGE SCALE GENOMIC DNA]</scope>
    <source>
        <strain evidence="3 4">CBS 291.85</strain>
    </source>
</reference>
<evidence type="ECO:0000256" key="2">
    <source>
        <dbReference type="SAM" id="MobiDB-lite"/>
    </source>
</evidence>
<sequence>MNFFANLSSRQPFGLTDWSCLDSTQQQQLSTPSLTSDSSSPRVSRSSSPRLPSSPSTTLPSSSPRQGLSTGATPQIDIRGDISGAATVSSAKPTTVKIRKPAGEVGRPGRGGYTLSKKLGWDSQVYADVKKYINSLCKQYLDTTRPLTEQDLAKVELLQRKARTKYPQLTHYAEEWATDDFMQSHLKYKKSRLLTEQLKRENKALRAENTELINTASERPSTRSRRG</sequence>
<dbReference type="EMBL" id="JAACJM010000474">
    <property type="protein sequence ID" value="KAF5317610.1"/>
    <property type="molecule type" value="Genomic_DNA"/>
</dbReference>
<evidence type="ECO:0000313" key="4">
    <source>
        <dbReference type="Proteomes" id="UP000559256"/>
    </source>
</evidence>
<feature type="region of interest" description="Disordered" evidence="2">
    <location>
        <begin position="24"/>
        <end position="109"/>
    </location>
</feature>
<comment type="caution">
    <text evidence="3">The sequence shown here is derived from an EMBL/GenBank/DDBJ whole genome shotgun (WGS) entry which is preliminary data.</text>
</comment>